<dbReference type="Pfam" id="PF04015">
    <property type="entry name" value="DUF362"/>
    <property type="match status" value="1"/>
</dbReference>
<dbReference type="Proteomes" id="UP000215086">
    <property type="component" value="Chromosome"/>
</dbReference>
<protein>
    <recommendedName>
        <fullName evidence="1">DUF362 domain-containing protein</fullName>
    </recommendedName>
</protein>
<evidence type="ECO:0000313" key="3">
    <source>
        <dbReference type="Proteomes" id="UP000215086"/>
    </source>
</evidence>
<evidence type="ECO:0000259" key="1">
    <source>
        <dbReference type="Pfam" id="PF04015"/>
    </source>
</evidence>
<keyword evidence="3" id="KW-1185">Reference proteome</keyword>
<gene>
    <name evidence="2" type="ORF">THTE_3278</name>
</gene>
<dbReference type="AlphaFoldDB" id="A0A286RIT9"/>
<sequence>MSDRCHRPYAAEAPDFSCVSRRHFIGSSAALAGLFTATKFGRSEEVVSDQPVPLKPIGRGKGIFPGRVVWAHDPGVVEWKGPDDGRWWEGNHVKQDRVNQMMDHAVCRLTGANAVKEAWDKLFRHLNTTRNGVAQGYQPGQKIAIKPNWVGMIFRENVVDPETYRFIRRENYMNTSPQMILALLRQLVDEVGVKPADITICDTLAYLVHEYYDILHAHYKDVQYVDYAGKFGRIKVEASDVPLYWSARPRGVAQDVIPKCFAEADYLINFANFKAHSGAGVTLCAKNHYGSLIRWPVQENYYDMHPHCFSNTPRIYRPLVDLMGHAHLGGKTVLYLIDGLFSGVHPRDPVPQKMHIPPMEDQWSCSLFASQDPVAIDSVAFDFLYAEGTPFPRKGGVDDYLHEAALADKPPSGTFYDPNHPEPTERLTSLGVHEHWNNPREKKYSRNLGADEGIELVTVTL</sequence>
<proteinExistence type="predicted"/>
<name>A0A286RIT9_9BACT</name>
<dbReference type="RefSeq" id="WP_095415803.1">
    <property type="nucleotide sequence ID" value="NZ_CP018477.1"/>
</dbReference>
<accession>A0A286RIT9</accession>
<organism evidence="2 3">
    <name type="scientific">Thermogutta terrifontis</name>
    <dbReference type="NCBI Taxonomy" id="1331910"/>
    <lineage>
        <taxon>Bacteria</taxon>
        <taxon>Pseudomonadati</taxon>
        <taxon>Planctomycetota</taxon>
        <taxon>Planctomycetia</taxon>
        <taxon>Pirellulales</taxon>
        <taxon>Thermoguttaceae</taxon>
        <taxon>Thermogutta</taxon>
    </lineage>
</organism>
<evidence type="ECO:0000313" key="2">
    <source>
        <dbReference type="EMBL" id="ASV75880.1"/>
    </source>
</evidence>
<feature type="domain" description="DUF362" evidence="1">
    <location>
        <begin position="170"/>
        <end position="381"/>
    </location>
</feature>
<dbReference type="KEGG" id="ttf:THTE_3278"/>
<dbReference type="EMBL" id="CP018477">
    <property type="protein sequence ID" value="ASV75880.1"/>
    <property type="molecule type" value="Genomic_DNA"/>
</dbReference>
<dbReference type="InterPro" id="IPR007160">
    <property type="entry name" value="DUF362"/>
</dbReference>
<dbReference type="OrthoDB" id="104016at2"/>
<reference evidence="2 3" key="1">
    <citation type="journal article" name="Front. Microbiol.">
        <title>Sugar Metabolism of the First Thermophilic Planctomycete Thermogutta terrifontis: Comparative Genomic and Transcriptomic Approaches.</title>
        <authorList>
            <person name="Elcheninov A.G."/>
            <person name="Menzel P."/>
            <person name="Gudbergsdottir S.R."/>
            <person name="Slesarev A.I."/>
            <person name="Kadnikov V.V."/>
            <person name="Krogh A."/>
            <person name="Bonch-Osmolovskaya E.A."/>
            <person name="Peng X."/>
            <person name="Kublanov I.V."/>
        </authorList>
    </citation>
    <scope>NUCLEOTIDE SEQUENCE [LARGE SCALE GENOMIC DNA]</scope>
    <source>
        <strain evidence="2 3">R1</strain>
    </source>
</reference>